<dbReference type="GO" id="GO:0003700">
    <property type="term" value="F:DNA-binding transcription factor activity"/>
    <property type="evidence" value="ECO:0007669"/>
    <property type="project" value="InterPro"/>
</dbReference>
<dbReference type="Pfam" id="PF07729">
    <property type="entry name" value="FCD"/>
    <property type="match status" value="1"/>
</dbReference>
<feature type="domain" description="HTH gntR-type" evidence="4">
    <location>
        <begin position="2"/>
        <end position="69"/>
    </location>
</feature>
<dbReference type="InterPro" id="IPR011711">
    <property type="entry name" value="GntR_C"/>
</dbReference>
<dbReference type="SMART" id="SM00345">
    <property type="entry name" value="HTH_GNTR"/>
    <property type="match status" value="1"/>
</dbReference>
<evidence type="ECO:0000256" key="2">
    <source>
        <dbReference type="ARBA" id="ARBA00023125"/>
    </source>
</evidence>
<reference evidence="5 6" key="1">
    <citation type="submission" date="2020-07" db="EMBL/GenBank/DDBJ databases">
        <title>Taxonomic revisions and descriptions of new bacterial species based on genomic comparisons in the high-G+C-content subgroup of the family Alcaligenaceae.</title>
        <authorList>
            <person name="Szabo A."/>
            <person name="Felfoldi T."/>
        </authorList>
    </citation>
    <scope>NUCLEOTIDE SEQUENCE [LARGE SCALE GENOMIC DNA]</scope>
    <source>
        <strain evidence="5 6">DSM 25264</strain>
    </source>
</reference>
<dbReference type="SUPFAM" id="SSF46785">
    <property type="entry name" value="Winged helix' DNA-binding domain"/>
    <property type="match status" value="1"/>
</dbReference>
<dbReference type="EMBL" id="JACCEW010000002">
    <property type="protein sequence ID" value="NYT36391.1"/>
    <property type="molecule type" value="Genomic_DNA"/>
</dbReference>
<dbReference type="Proteomes" id="UP000580517">
    <property type="component" value="Unassembled WGS sequence"/>
</dbReference>
<dbReference type="Pfam" id="PF00392">
    <property type="entry name" value="GntR"/>
    <property type="match status" value="1"/>
</dbReference>
<proteinExistence type="predicted"/>
<dbReference type="Gene3D" id="1.20.120.530">
    <property type="entry name" value="GntR ligand-binding domain-like"/>
    <property type="match status" value="1"/>
</dbReference>
<name>A0A853FCX0_9BURK</name>
<dbReference type="SMART" id="SM00895">
    <property type="entry name" value="FCD"/>
    <property type="match status" value="1"/>
</dbReference>
<dbReference type="PANTHER" id="PTHR43537">
    <property type="entry name" value="TRANSCRIPTIONAL REGULATOR, GNTR FAMILY"/>
    <property type="match status" value="1"/>
</dbReference>
<keyword evidence="1" id="KW-0805">Transcription regulation</keyword>
<protein>
    <submittedName>
        <fullName evidence="5">GntR family transcriptional regulator</fullName>
    </submittedName>
</protein>
<dbReference type="Gene3D" id="1.10.10.10">
    <property type="entry name" value="Winged helix-like DNA-binding domain superfamily/Winged helix DNA-binding domain"/>
    <property type="match status" value="1"/>
</dbReference>
<dbReference type="OrthoDB" id="8680857at2"/>
<keyword evidence="3" id="KW-0804">Transcription</keyword>
<accession>A0A853FCX0</accession>
<gene>
    <name evidence="5" type="ORF">H0A68_05865</name>
</gene>
<dbReference type="RefSeq" id="WP_129968373.1">
    <property type="nucleotide sequence ID" value="NZ_JACCEW010000002.1"/>
</dbReference>
<keyword evidence="2" id="KW-0238">DNA-binding</keyword>
<dbReference type="GO" id="GO:0003677">
    <property type="term" value="F:DNA binding"/>
    <property type="evidence" value="ECO:0007669"/>
    <property type="project" value="UniProtKB-KW"/>
</dbReference>
<evidence type="ECO:0000313" key="6">
    <source>
        <dbReference type="Proteomes" id="UP000580517"/>
    </source>
</evidence>
<dbReference type="InterPro" id="IPR008920">
    <property type="entry name" value="TF_FadR/GntR_C"/>
</dbReference>
<sequence>MKSKRSTVALAIRKQILSGQWRAGSRLPERLLCEFTGASRQSVREALQTLLRDGYVTNEPNCGFRVATLDAAEAADIYQVRAVLEGLAAQNFIKLATRSERTLLEAALGSLEAAVNREDVDAQLQAVEQFYDALLAACYNRVLKSTLESLHGKISRLRATSILGPGRIGQAIGEMRRIVDAIKDSNEQEAFQACVDHMNNTSAVAIRVIGSLNQAGKD</sequence>
<dbReference type="CDD" id="cd07377">
    <property type="entry name" value="WHTH_GntR"/>
    <property type="match status" value="1"/>
</dbReference>
<dbReference type="PROSITE" id="PS50949">
    <property type="entry name" value="HTH_GNTR"/>
    <property type="match status" value="1"/>
</dbReference>
<dbReference type="InterPro" id="IPR036390">
    <property type="entry name" value="WH_DNA-bd_sf"/>
</dbReference>
<comment type="caution">
    <text evidence="5">The sequence shown here is derived from an EMBL/GenBank/DDBJ whole genome shotgun (WGS) entry which is preliminary data.</text>
</comment>
<dbReference type="AlphaFoldDB" id="A0A853FCX0"/>
<evidence type="ECO:0000313" key="5">
    <source>
        <dbReference type="EMBL" id="NYT36391.1"/>
    </source>
</evidence>
<evidence type="ECO:0000256" key="3">
    <source>
        <dbReference type="ARBA" id="ARBA00023163"/>
    </source>
</evidence>
<dbReference type="InterPro" id="IPR000524">
    <property type="entry name" value="Tscrpt_reg_HTH_GntR"/>
</dbReference>
<evidence type="ECO:0000259" key="4">
    <source>
        <dbReference type="PROSITE" id="PS50949"/>
    </source>
</evidence>
<dbReference type="SUPFAM" id="SSF48008">
    <property type="entry name" value="GntR ligand-binding domain-like"/>
    <property type="match status" value="1"/>
</dbReference>
<keyword evidence="6" id="KW-1185">Reference proteome</keyword>
<organism evidence="5 6">
    <name type="scientific">Allopusillimonas soli</name>
    <dbReference type="NCBI Taxonomy" id="659016"/>
    <lineage>
        <taxon>Bacteria</taxon>
        <taxon>Pseudomonadati</taxon>
        <taxon>Pseudomonadota</taxon>
        <taxon>Betaproteobacteria</taxon>
        <taxon>Burkholderiales</taxon>
        <taxon>Alcaligenaceae</taxon>
        <taxon>Allopusillimonas</taxon>
    </lineage>
</organism>
<evidence type="ECO:0000256" key="1">
    <source>
        <dbReference type="ARBA" id="ARBA00023015"/>
    </source>
</evidence>
<dbReference type="PANTHER" id="PTHR43537:SF24">
    <property type="entry name" value="GLUCONATE OPERON TRANSCRIPTIONAL REPRESSOR"/>
    <property type="match status" value="1"/>
</dbReference>
<dbReference type="InterPro" id="IPR036388">
    <property type="entry name" value="WH-like_DNA-bd_sf"/>
</dbReference>